<reference evidence="2 3" key="1">
    <citation type="journal article" date="2011" name="Science">
        <title>The ecoresponsive genome of Daphnia pulex.</title>
        <authorList>
            <person name="Colbourne J.K."/>
            <person name="Pfrender M.E."/>
            <person name="Gilbert D."/>
            <person name="Thomas W.K."/>
            <person name="Tucker A."/>
            <person name="Oakley T.H."/>
            <person name="Tokishita S."/>
            <person name="Aerts A."/>
            <person name="Arnold G.J."/>
            <person name="Basu M.K."/>
            <person name="Bauer D.J."/>
            <person name="Caceres C.E."/>
            <person name="Carmel L."/>
            <person name="Casola C."/>
            <person name="Choi J.H."/>
            <person name="Detter J.C."/>
            <person name="Dong Q."/>
            <person name="Dusheyko S."/>
            <person name="Eads B.D."/>
            <person name="Frohlich T."/>
            <person name="Geiler-Samerotte K.A."/>
            <person name="Gerlach D."/>
            <person name="Hatcher P."/>
            <person name="Jogdeo S."/>
            <person name="Krijgsveld J."/>
            <person name="Kriventseva E.V."/>
            <person name="Kultz D."/>
            <person name="Laforsch C."/>
            <person name="Lindquist E."/>
            <person name="Lopez J."/>
            <person name="Manak J.R."/>
            <person name="Muller J."/>
            <person name="Pangilinan J."/>
            <person name="Patwardhan R.P."/>
            <person name="Pitluck S."/>
            <person name="Pritham E.J."/>
            <person name="Rechtsteiner A."/>
            <person name="Rho M."/>
            <person name="Rogozin I.B."/>
            <person name="Sakarya O."/>
            <person name="Salamov A."/>
            <person name="Schaack S."/>
            <person name="Shapiro H."/>
            <person name="Shiga Y."/>
            <person name="Skalitzky C."/>
            <person name="Smith Z."/>
            <person name="Souvorov A."/>
            <person name="Sung W."/>
            <person name="Tang Z."/>
            <person name="Tsuchiya D."/>
            <person name="Tu H."/>
            <person name="Vos H."/>
            <person name="Wang M."/>
            <person name="Wolf Y.I."/>
            <person name="Yamagata H."/>
            <person name="Yamada T."/>
            <person name="Ye Y."/>
            <person name="Shaw J.R."/>
            <person name="Andrews J."/>
            <person name="Crease T.J."/>
            <person name="Tang H."/>
            <person name="Lucas S.M."/>
            <person name="Robertson H.M."/>
            <person name="Bork P."/>
            <person name="Koonin E.V."/>
            <person name="Zdobnov E.M."/>
            <person name="Grigoriev I.V."/>
            <person name="Lynch M."/>
            <person name="Boore J.L."/>
        </authorList>
    </citation>
    <scope>NUCLEOTIDE SEQUENCE [LARGE SCALE GENOMIC DNA]</scope>
</reference>
<dbReference type="EMBL" id="GL732566">
    <property type="protein sequence ID" value="EFX76791.1"/>
    <property type="molecule type" value="Genomic_DNA"/>
</dbReference>
<dbReference type="Proteomes" id="UP000000305">
    <property type="component" value="Unassembled WGS sequence"/>
</dbReference>
<evidence type="ECO:0000313" key="2">
    <source>
        <dbReference type="EMBL" id="EFX76791.1"/>
    </source>
</evidence>
<keyword evidence="3" id="KW-1185">Reference proteome</keyword>
<dbReference type="InParanoid" id="E9GUT1"/>
<evidence type="ECO:0000313" key="3">
    <source>
        <dbReference type="Proteomes" id="UP000000305"/>
    </source>
</evidence>
<proteinExistence type="predicted"/>
<dbReference type="KEGG" id="dpx:DAPPUDRAFT_248508"/>
<name>E9GUT1_DAPPU</name>
<gene>
    <name evidence="2" type="ORF">DAPPUDRAFT_248508</name>
</gene>
<feature type="region of interest" description="Disordered" evidence="1">
    <location>
        <begin position="1"/>
        <end position="20"/>
    </location>
</feature>
<dbReference type="HOGENOM" id="CLU_2529736_0_0_1"/>
<dbReference type="AlphaFoldDB" id="E9GUT1"/>
<accession>E9GUT1</accession>
<organism evidence="2 3">
    <name type="scientific">Daphnia pulex</name>
    <name type="common">Water flea</name>
    <dbReference type="NCBI Taxonomy" id="6669"/>
    <lineage>
        <taxon>Eukaryota</taxon>
        <taxon>Metazoa</taxon>
        <taxon>Ecdysozoa</taxon>
        <taxon>Arthropoda</taxon>
        <taxon>Crustacea</taxon>
        <taxon>Branchiopoda</taxon>
        <taxon>Diplostraca</taxon>
        <taxon>Cladocera</taxon>
        <taxon>Anomopoda</taxon>
        <taxon>Daphniidae</taxon>
        <taxon>Daphnia</taxon>
    </lineage>
</organism>
<evidence type="ECO:0000256" key="1">
    <source>
        <dbReference type="SAM" id="MobiDB-lite"/>
    </source>
</evidence>
<sequence>MDSRQGNAENSVQSPVESTASRNLFLSPGVTDGAFKFEPADQAAKATIYYYLETAFHMARSGKSSVLQLNFKLLSIEEAAYSIQ</sequence>
<protein>
    <submittedName>
        <fullName evidence="2">Uncharacterized protein</fullName>
    </submittedName>
</protein>